<reference evidence="1" key="1">
    <citation type="submission" date="2019-08" db="EMBL/GenBank/DDBJ databases">
        <authorList>
            <person name="Kucharzyk K."/>
            <person name="Murdoch R.W."/>
            <person name="Higgins S."/>
            <person name="Loffler F."/>
        </authorList>
    </citation>
    <scope>NUCLEOTIDE SEQUENCE</scope>
</reference>
<evidence type="ECO:0000313" key="1">
    <source>
        <dbReference type="EMBL" id="MPN35997.1"/>
    </source>
</evidence>
<comment type="caution">
    <text evidence="1">The sequence shown here is derived from an EMBL/GenBank/DDBJ whole genome shotgun (WGS) entry which is preliminary data.</text>
</comment>
<evidence type="ECO:0008006" key="2">
    <source>
        <dbReference type="Google" id="ProtNLM"/>
    </source>
</evidence>
<dbReference type="AlphaFoldDB" id="A0A645HAD7"/>
<sequence>MERQFPHEIGLFLGYPLHDVVGFIENKGRNFTCSGYWKSYGDPETAQKCYERYRRCVSTYKRRFENGAPISRLVVAV</sequence>
<dbReference type="Pfam" id="PF12672">
    <property type="entry name" value="DUF3793"/>
    <property type="match status" value="1"/>
</dbReference>
<organism evidence="1">
    <name type="scientific">bioreactor metagenome</name>
    <dbReference type="NCBI Taxonomy" id="1076179"/>
    <lineage>
        <taxon>unclassified sequences</taxon>
        <taxon>metagenomes</taxon>
        <taxon>ecological metagenomes</taxon>
    </lineage>
</organism>
<proteinExistence type="predicted"/>
<dbReference type="EMBL" id="VSSQ01089903">
    <property type="protein sequence ID" value="MPN35997.1"/>
    <property type="molecule type" value="Genomic_DNA"/>
</dbReference>
<gene>
    <name evidence="1" type="ORF">SDC9_183502</name>
</gene>
<name>A0A645HAD7_9ZZZZ</name>
<dbReference type="InterPro" id="IPR024523">
    <property type="entry name" value="DUF3793"/>
</dbReference>
<protein>
    <recommendedName>
        <fullName evidence="2">DUF3793 domain-containing protein</fullName>
    </recommendedName>
</protein>
<accession>A0A645HAD7</accession>